<dbReference type="eggNOG" id="COG3886">
    <property type="taxonomic scope" value="Bacteria"/>
</dbReference>
<dbReference type="HOGENOM" id="CLU_005588_1_0_11"/>
<organism evidence="3 4">
    <name type="scientific">Corynebacterium pyruviciproducens ATCC BAA-1742</name>
    <dbReference type="NCBI Taxonomy" id="1125779"/>
    <lineage>
        <taxon>Bacteria</taxon>
        <taxon>Bacillati</taxon>
        <taxon>Actinomycetota</taxon>
        <taxon>Actinomycetes</taxon>
        <taxon>Mycobacteriales</taxon>
        <taxon>Corynebacteriaceae</taxon>
        <taxon>Corynebacterium</taxon>
    </lineage>
</organism>
<dbReference type="Gene3D" id="3.40.50.300">
    <property type="entry name" value="P-loop containing nucleotide triphosphate hydrolases"/>
    <property type="match status" value="2"/>
</dbReference>
<dbReference type="PROSITE" id="PS51192">
    <property type="entry name" value="HELICASE_ATP_BIND_1"/>
    <property type="match status" value="1"/>
</dbReference>
<dbReference type="InterPro" id="IPR027417">
    <property type="entry name" value="P-loop_NTPase"/>
</dbReference>
<dbReference type="PATRIC" id="fig|1125779.3.peg.402"/>
<dbReference type="Gene3D" id="3.30.870.10">
    <property type="entry name" value="Endonuclease Chain A"/>
    <property type="match status" value="1"/>
</dbReference>
<dbReference type="SMART" id="SM00490">
    <property type="entry name" value="HELICc"/>
    <property type="match status" value="1"/>
</dbReference>
<dbReference type="InterPro" id="IPR021835">
    <property type="entry name" value="DUF3427"/>
</dbReference>
<dbReference type="InterPro" id="IPR025202">
    <property type="entry name" value="PLD-like_dom"/>
</dbReference>
<dbReference type="Pfam" id="PF13091">
    <property type="entry name" value="PLDc_2"/>
    <property type="match status" value="1"/>
</dbReference>
<dbReference type="InterPro" id="IPR058403">
    <property type="entry name" value="DUF8090"/>
</dbReference>
<evidence type="ECO:0000259" key="2">
    <source>
        <dbReference type="PROSITE" id="PS51194"/>
    </source>
</evidence>
<dbReference type="GO" id="GO:0005829">
    <property type="term" value="C:cytosol"/>
    <property type="evidence" value="ECO:0007669"/>
    <property type="project" value="TreeGrafter"/>
</dbReference>
<dbReference type="GO" id="GO:0016787">
    <property type="term" value="F:hydrolase activity"/>
    <property type="evidence" value="ECO:0007669"/>
    <property type="project" value="InterPro"/>
</dbReference>
<dbReference type="PROSITE" id="PS51194">
    <property type="entry name" value="HELICASE_CTER"/>
    <property type="match status" value="1"/>
</dbReference>
<evidence type="ECO:0008006" key="5">
    <source>
        <dbReference type="Google" id="ProtNLM"/>
    </source>
</evidence>
<evidence type="ECO:0000313" key="3">
    <source>
        <dbReference type="EMBL" id="EPD70600.1"/>
    </source>
</evidence>
<dbReference type="Pfam" id="PF04851">
    <property type="entry name" value="ResIII"/>
    <property type="match status" value="1"/>
</dbReference>
<protein>
    <recommendedName>
        <fullName evidence="5">Helicase</fullName>
    </recommendedName>
</protein>
<dbReference type="STRING" id="1125779.HMPREF1219_00414"/>
<dbReference type="InterPro" id="IPR006935">
    <property type="entry name" value="Helicase/UvrB_N"/>
</dbReference>
<dbReference type="InterPro" id="IPR001650">
    <property type="entry name" value="Helicase_C-like"/>
</dbReference>
<dbReference type="EMBL" id="ATBY01000006">
    <property type="protein sequence ID" value="EPD70600.1"/>
    <property type="molecule type" value="Genomic_DNA"/>
</dbReference>
<keyword evidence="4" id="KW-1185">Reference proteome</keyword>
<feature type="domain" description="Helicase C-terminal" evidence="2">
    <location>
        <begin position="394"/>
        <end position="563"/>
    </location>
</feature>
<dbReference type="CDD" id="cd09204">
    <property type="entry name" value="PLDc_N_DEXD_b2"/>
    <property type="match status" value="1"/>
</dbReference>
<dbReference type="Pfam" id="PF00271">
    <property type="entry name" value="Helicase_C"/>
    <property type="match status" value="1"/>
</dbReference>
<dbReference type="SUPFAM" id="SSF56024">
    <property type="entry name" value="Phospholipase D/nuclease"/>
    <property type="match status" value="1"/>
</dbReference>
<dbReference type="SMART" id="SM00487">
    <property type="entry name" value="DEXDc"/>
    <property type="match status" value="1"/>
</dbReference>
<proteinExistence type="predicted"/>
<dbReference type="GO" id="GO:0005524">
    <property type="term" value="F:ATP binding"/>
    <property type="evidence" value="ECO:0007669"/>
    <property type="project" value="InterPro"/>
</dbReference>
<dbReference type="Pfam" id="PF11907">
    <property type="entry name" value="DUF3427"/>
    <property type="match status" value="1"/>
</dbReference>
<evidence type="ECO:0000259" key="1">
    <source>
        <dbReference type="PROSITE" id="PS51192"/>
    </source>
</evidence>
<dbReference type="AlphaFoldDB" id="S2Z8H3"/>
<accession>S2Z8H3</accession>
<dbReference type="InterPro" id="IPR014001">
    <property type="entry name" value="Helicase_ATP-bd"/>
</dbReference>
<sequence length="907" mass="101637">MRYGFVSAHPASASPLNPMLVENDSHPMLEVLRGELETCASFHFSVAFVNTSGIAALKQALVEAGRRACEAGTTNTIVTSCYLDFNEPEALRELLRIRGVDVYVHDDEQRGFHPKGYVFEHAEGVTTAIVGSSNLTNAALAENEEWNFKFSTTGDGDVADQLRRAVDKQSNRCVRLTEEWIARYERRRRRPIVFDGNQPRAGEKILPNAMQEVALEDIAECRESGERRAVVISATGTGKTILAALAVRQENPARFLFVAHREQILVKARAEFEQVLGVKKYGMAVGGKSEWEADYLFASVQTLSRNLHRLARGRFDYIVIDEVHKSGAATYKQVIDYFEPEFLLGLTATPERTDGFNIFELFDYNVPYEIRLGEALDQNMLVPFHYYGIADTGRVDDVVRVLHQYGRVEDVHGLVFSSTVKEARTLAGELTARGIPAVPLSGSDSIETREKTVAWLEAGEIDYIVTVDIFNEGIDIPCVNQIVLMRETQSPIVFTQQLGRGLRKAKGKDHLRVIDFIGNYRNNYMIPMALMGDQSRSKESLRRKVLTGEGVPAGSSVSFDRISTRRILDAISTSTIDGMREIRAAFTDLRHRLGTIPRLMDFLRFDTMDPDVVVRRKNYWRLLFSSFGAVDTAPTEAEDHFLTFLSRELLDSIRPQELEVLQALLARASEGGGIDPSALLHSPLARRSVFRVLTLAFYSAKQQGASFGTTPLIVERDGRWFLSEEFRGLYLAYGEEANPATSFRAHVDDIVATGLALARLRGTDTGDLVVGRQYTRRQVCRILGWDSNQEGVINGYKVDQATATCPIFVTYDATDYNDHFVDNDVLHWYSRLNRTLKSKEIASVLDPAVTRHLFVKKSDQEGQKFYYLGEVDPCSARDAEHGGKNVVTVDLVLHSPVEESLFKHLSS</sequence>
<dbReference type="InterPro" id="IPR050742">
    <property type="entry name" value="Helicase_Restrict-Modif_Enz"/>
</dbReference>
<dbReference type="GO" id="GO:0003677">
    <property type="term" value="F:DNA binding"/>
    <property type="evidence" value="ECO:0007669"/>
    <property type="project" value="InterPro"/>
</dbReference>
<name>S2Z8H3_9CORY</name>
<dbReference type="Proteomes" id="UP000014408">
    <property type="component" value="Unassembled WGS sequence"/>
</dbReference>
<dbReference type="CDD" id="cd18032">
    <property type="entry name" value="DEXHc_RE_I_III_res"/>
    <property type="match status" value="1"/>
</dbReference>
<reference evidence="3 4" key="1">
    <citation type="submission" date="2013-05" db="EMBL/GenBank/DDBJ databases">
        <title>The Genome Sequence of Corynebacterium pyruviciproducens 1773O (ATCC BAA-1742).</title>
        <authorList>
            <consortium name="The Broad Institute Genomics Platform"/>
            <person name="Earl A."/>
            <person name="Ward D."/>
            <person name="Feldgarden M."/>
            <person name="Gevers D."/>
            <person name="Tong J."/>
            <person name="Walker B."/>
            <person name="Young S."/>
            <person name="Zeng Q."/>
            <person name="Gargeya S."/>
            <person name="Fitzgerald M."/>
            <person name="Haas B."/>
            <person name="Abouelleil A."/>
            <person name="Allen A.W."/>
            <person name="Alvarado L."/>
            <person name="Arachchi H.M."/>
            <person name="Berlin A.M."/>
            <person name="Chapman S.B."/>
            <person name="Gainer-Dewar J."/>
            <person name="Goldberg J."/>
            <person name="Griggs A."/>
            <person name="Gujja S."/>
            <person name="Hansen M."/>
            <person name="Howarth C."/>
            <person name="Imamovic A."/>
            <person name="Ireland A."/>
            <person name="Larimer J."/>
            <person name="McCowan C."/>
            <person name="Murphy C."/>
            <person name="Pearson M."/>
            <person name="Poon T.W."/>
            <person name="Priest M."/>
            <person name="Roberts A."/>
            <person name="Saif S."/>
            <person name="Shea T."/>
            <person name="Sisk P."/>
            <person name="Sykes S."/>
            <person name="Wortman J."/>
            <person name="Nusbaum C."/>
            <person name="Birren B."/>
        </authorList>
    </citation>
    <scope>NUCLEOTIDE SEQUENCE [LARGE SCALE GENOMIC DNA]</scope>
    <source>
        <strain evidence="3 4">ATCC BAA-1742</strain>
    </source>
</reference>
<evidence type="ECO:0000313" key="4">
    <source>
        <dbReference type="Proteomes" id="UP000014408"/>
    </source>
</evidence>
<dbReference type="PANTHER" id="PTHR47396:SF1">
    <property type="entry name" value="ATP-DEPENDENT HELICASE IRC3-RELATED"/>
    <property type="match status" value="1"/>
</dbReference>
<dbReference type="eggNOG" id="COG1061">
    <property type="taxonomic scope" value="Bacteria"/>
</dbReference>
<comment type="caution">
    <text evidence="3">The sequence shown here is derived from an EMBL/GenBank/DDBJ whole genome shotgun (WGS) entry which is preliminary data.</text>
</comment>
<dbReference type="PANTHER" id="PTHR47396">
    <property type="entry name" value="TYPE I RESTRICTION ENZYME ECOKI R PROTEIN"/>
    <property type="match status" value="1"/>
</dbReference>
<feature type="domain" description="Helicase ATP-binding" evidence="1">
    <location>
        <begin position="220"/>
        <end position="368"/>
    </location>
</feature>
<gene>
    <name evidence="3" type="ORF">HMPREF1219_00414</name>
</gene>
<dbReference type="CDD" id="cd18799">
    <property type="entry name" value="SF2_C_EcoAI-like"/>
    <property type="match status" value="1"/>
</dbReference>
<dbReference type="SUPFAM" id="SSF52540">
    <property type="entry name" value="P-loop containing nucleoside triphosphate hydrolases"/>
    <property type="match status" value="1"/>
</dbReference>
<dbReference type="Pfam" id="PF26350">
    <property type="entry name" value="DUF8090"/>
    <property type="match status" value="1"/>
</dbReference>